<keyword evidence="12" id="KW-1185">Reference proteome</keyword>
<evidence type="ECO:0000256" key="8">
    <source>
        <dbReference type="RuleBase" id="RU367053"/>
    </source>
</evidence>
<reference evidence="11" key="1">
    <citation type="submission" date="2020-12" db="EMBL/GenBank/DDBJ databases">
        <title>Metabolic potential, ecology and presence of endohyphal bacteria is reflected in genomic diversity of Mucoromycotina.</title>
        <authorList>
            <person name="Muszewska A."/>
            <person name="Okrasinska A."/>
            <person name="Steczkiewicz K."/>
            <person name="Drgas O."/>
            <person name="Orlowska M."/>
            <person name="Perlinska-Lenart U."/>
            <person name="Aleksandrzak-Piekarczyk T."/>
            <person name="Szatraj K."/>
            <person name="Zielenkiewicz U."/>
            <person name="Pilsyk S."/>
            <person name="Malc E."/>
            <person name="Mieczkowski P."/>
            <person name="Kruszewska J.S."/>
            <person name="Biernat P."/>
            <person name="Pawlowska J."/>
        </authorList>
    </citation>
    <scope>NUCLEOTIDE SEQUENCE</scope>
    <source>
        <strain evidence="11">WA0000051536</strain>
    </source>
</reference>
<accession>A0A8H7Q6K1</accession>
<dbReference type="GO" id="GO:0031533">
    <property type="term" value="C:mRNA capping enzyme complex"/>
    <property type="evidence" value="ECO:0007669"/>
    <property type="project" value="UniProtKB-UniRule"/>
</dbReference>
<protein>
    <recommendedName>
        <fullName evidence="8">mRNA-capping enzyme subunit beta</fullName>
        <ecNumber evidence="8">3.6.1.74</ecNumber>
    </recommendedName>
    <alternativeName>
        <fullName evidence="8">mRNA 5'-phosphatase</fullName>
    </alternativeName>
    <alternativeName>
        <fullName evidence="8">mRNA 5'-triphosphate monophosphatase</fullName>
    </alternativeName>
</protein>
<dbReference type="Gene3D" id="3.20.100.10">
    <property type="entry name" value="mRNA triphosphatase Cet1-like"/>
    <property type="match status" value="1"/>
</dbReference>
<dbReference type="PANTHER" id="PTHR28118">
    <property type="entry name" value="POLYNUCLEOTIDE 5'-TRIPHOSPHATASE-RELATED"/>
    <property type="match status" value="1"/>
</dbReference>
<dbReference type="Pfam" id="PF02940">
    <property type="entry name" value="mRNA_triPase"/>
    <property type="match status" value="1"/>
</dbReference>
<dbReference type="PANTHER" id="PTHR28118:SF1">
    <property type="entry name" value="POLYNUCLEOTIDE 5'-TRIPHOSPHATASE CTL1-RELATED"/>
    <property type="match status" value="1"/>
</dbReference>
<comment type="caution">
    <text evidence="11">The sequence shown here is derived from an EMBL/GenBank/DDBJ whole genome shotgun (WGS) entry which is preliminary data.</text>
</comment>
<dbReference type="EMBL" id="JAEPRA010000004">
    <property type="protein sequence ID" value="KAG2186731.1"/>
    <property type="molecule type" value="Genomic_DNA"/>
</dbReference>
<keyword evidence="6 8" id="KW-0539">Nucleus</keyword>
<evidence type="ECO:0000256" key="4">
    <source>
        <dbReference type="ARBA" id="ARBA00022664"/>
    </source>
</evidence>
<evidence type="ECO:0000256" key="3">
    <source>
        <dbReference type="ARBA" id="ARBA00006345"/>
    </source>
</evidence>
<evidence type="ECO:0000256" key="5">
    <source>
        <dbReference type="ARBA" id="ARBA00022801"/>
    </source>
</evidence>
<keyword evidence="8" id="KW-0506">mRNA capping</keyword>
<feature type="region of interest" description="Disordered" evidence="9">
    <location>
        <begin position="1"/>
        <end position="65"/>
    </location>
</feature>
<dbReference type="GO" id="GO:0140818">
    <property type="term" value="F:mRNA 5'-triphosphate monophosphatase activity"/>
    <property type="evidence" value="ECO:0007669"/>
    <property type="project" value="UniProtKB-EC"/>
</dbReference>
<comment type="subunit">
    <text evidence="8">Heterodimer. The mRNA-capping enzyme is composed of two separate chains alpha and beta, respectively a mRNA guanylyltransferase and an mRNA 5'-triphosphate monophosphatase.</text>
</comment>
<proteinExistence type="inferred from homology"/>
<dbReference type="InterPro" id="IPR033469">
    <property type="entry name" value="CYTH-like_dom_sf"/>
</dbReference>
<dbReference type="InterPro" id="IPR040343">
    <property type="entry name" value="Cet1/Ctl1"/>
</dbReference>
<feature type="compositionally biased region" description="Polar residues" evidence="9">
    <location>
        <begin position="28"/>
        <end position="47"/>
    </location>
</feature>
<dbReference type="InterPro" id="IPR004206">
    <property type="entry name" value="mRNA_triPase_Cet1"/>
</dbReference>
<comment type="subcellular location">
    <subcellularLocation>
        <location evidence="2 8">Nucleus</location>
    </subcellularLocation>
</comment>
<feature type="domain" description="mRNA triphosphatase Cet1-like" evidence="10">
    <location>
        <begin position="70"/>
        <end position="151"/>
    </location>
</feature>
<dbReference type="InterPro" id="IPR037009">
    <property type="entry name" value="mRNA_triPase_Cet1_sf"/>
</dbReference>
<evidence type="ECO:0000256" key="2">
    <source>
        <dbReference type="ARBA" id="ARBA00004123"/>
    </source>
</evidence>
<evidence type="ECO:0000256" key="1">
    <source>
        <dbReference type="ARBA" id="ARBA00001946"/>
    </source>
</evidence>
<comment type="function">
    <text evidence="8">First step of mRNA capping. Converts the 5'-triphosphate end of a nascent mRNA chain into a diphosphate end.</text>
</comment>
<comment type="similarity">
    <text evidence="3 8">Belongs to the fungal TPase family.</text>
</comment>
<dbReference type="AlphaFoldDB" id="A0A8H7Q6K1"/>
<dbReference type="OrthoDB" id="272147at2759"/>
<sequence length="175" mass="20011">MNAFETTDEGKADFKGQEDSNINKRKISPNSTEVDTMASGASENGNISDAKKARMESTRPSTIFGNKPMNDTVQYVANFLWRYCDQDNIEIEAKLGTIIDNRTRQRLTLPVGTETVILPDSDLRTRFKSDMSLNQHKMYNQMLNEMVQKPPEVSNQEVKLFEWELRVDLLERDAA</sequence>
<name>A0A8H7Q6K1_9FUNG</name>
<organism evidence="11 12">
    <name type="scientific">Umbelopsis vinacea</name>
    <dbReference type="NCBI Taxonomy" id="44442"/>
    <lineage>
        <taxon>Eukaryota</taxon>
        <taxon>Fungi</taxon>
        <taxon>Fungi incertae sedis</taxon>
        <taxon>Mucoromycota</taxon>
        <taxon>Mucoromycotina</taxon>
        <taxon>Umbelopsidomycetes</taxon>
        <taxon>Umbelopsidales</taxon>
        <taxon>Umbelopsidaceae</taxon>
        <taxon>Umbelopsis</taxon>
    </lineage>
</organism>
<dbReference type="EC" id="3.6.1.74" evidence="8"/>
<dbReference type="GO" id="GO:0006370">
    <property type="term" value="P:7-methylguanosine mRNA capping"/>
    <property type="evidence" value="ECO:0007669"/>
    <property type="project" value="UniProtKB-UniRule"/>
</dbReference>
<evidence type="ECO:0000256" key="9">
    <source>
        <dbReference type="SAM" id="MobiDB-lite"/>
    </source>
</evidence>
<keyword evidence="5 8" id="KW-0378">Hydrolase</keyword>
<comment type="catalytic activity">
    <reaction evidence="7">
        <text>a 5'-end triphospho-ribonucleoside in mRNA + H2O = a 5'-end diphospho-ribonucleoside in mRNA + phosphate + H(+)</text>
        <dbReference type="Rhea" id="RHEA:67004"/>
        <dbReference type="Rhea" id="RHEA-COMP:17164"/>
        <dbReference type="Rhea" id="RHEA-COMP:17165"/>
        <dbReference type="ChEBI" id="CHEBI:15377"/>
        <dbReference type="ChEBI" id="CHEBI:15378"/>
        <dbReference type="ChEBI" id="CHEBI:43474"/>
        <dbReference type="ChEBI" id="CHEBI:167616"/>
        <dbReference type="ChEBI" id="CHEBI:167618"/>
        <dbReference type="EC" id="3.6.1.74"/>
    </reaction>
    <physiologicalReaction direction="left-to-right" evidence="7">
        <dbReference type="Rhea" id="RHEA:67005"/>
    </physiologicalReaction>
</comment>
<dbReference type="Proteomes" id="UP000612746">
    <property type="component" value="Unassembled WGS sequence"/>
</dbReference>
<evidence type="ECO:0000256" key="7">
    <source>
        <dbReference type="ARBA" id="ARBA00047740"/>
    </source>
</evidence>
<evidence type="ECO:0000313" key="11">
    <source>
        <dbReference type="EMBL" id="KAG2186731.1"/>
    </source>
</evidence>
<comment type="cofactor">
    <cofactor evidence="1 8">
        <name>Mg(2+)</name>
        <dbReference type="ChEBI" id="CHEBI:18420"/>
    </cofactor>
</comment>
<keyword evidence="4 8" id="KW-0507">mRNA processing</keyword>
<feature type="compositionally biased region" description="Basic and acidic residues" evidence="9">
    <location>
        <begin position="8"/>
        <end position="22"/>
    </location>
</feature>
<evidence type="ECO:0000256" key="6">
    <source>
        <dbReference type="ARBA" id="ARBA00023242"/>
    </source>
</evidence>
<gene>
    <name evidence="11" type="ORF">INT44_002957</name>
</gene>
<evidence type="ECO:0000313" key="12">
    <source>
        <dbReference type="Proteomes" id="UP000612746"/>
    </source>
</evidence>
<dbReference type="GO" id="GO:0004651">
    <property type="term" value="F:polynucleotide 5'-phosphatase activity"/>
    <property type="evidence" value="ECO:0007669"/>
    <property type="project" value="UniProtKB-UniRule"/>
</dbReference>
<dbReference type="SUPFAM" id="SSF55154">
    <property type="entry name" value="CYTH-like phosphatases"/>
    <property type="match status" value="1"/>
</dbReference>
<evidence type="ECO:0000259" key="10">
    <source>
        <dbReference type="Pfam" id="PF02940"/>
    </source>
</evidence>